<keyword evidence="1" id="KW-0732">Signal</keyword>
<dbReference type="KEGG" id="trc:DYE49_02930"/>
<evidence type="ECO:0000313" key="2">
    <source>
        <dbReference type="EMBL" id="QOS39464.1"/>
    </source>
</evidence>
<organism evidence="2 3">
    <name type="scientific">Treponema rectale</name>
    <dbReference type="NCBI Taxonomy" id="744512"/>
    <lineage>
        <taxon>Bacteria</taxon>
        <taxon>Pseudomonadati</taxon>
        <taxon>Spirochaetota</taxon>
        <taxon>Spirochaetia</taxon>
        <taxon>Spirochaetales</taxon>
        <taxon>Treponemataceae</taxon>
        <taxon>Treponema</taxon>
    </lineage>
</organism>
<dbReference type="PROSITE" id="PS51257">
    <property type="entry name" value="PROKAR_LIPOPROTEIN"/>
    <property type="match status" value="1"/>
</dbReference>
<name>A0A7M1XIN4_9SPIR</name>
<reference evidence="2 3" key="1">
    <citation type="submission" date="2018-08" db="EMBL/GenBank/DDBJ databases">
        <title>The first complete genome of Treponema rectale (CHPAT), a commensal spirochete of the bovine rectum.</title>
        <authorList>
            <person name="Staton G.J."/>
            <person name="Clegg S.R."/>
            <person name="Carter S.D."/>
            <person name="Radford A.D."/>
            <person name="Darby A."/>
            <person name="Hall N."/>
            <person name="Birtles R.J."/>
            <person name="Evans N.J."/>
        </authorList>
    </citation>
    <scope>NUCLEOTIDE SEQUENCE [LARGE SCALE GENOMIC DNA]</scope>
    <source>
        <strain evidence="2 3">CHPA</strain>
    </source>
</reference>
<accession>A0A7M1XIN4</accession>
<dbReference type="EMBL" id="CP031517">
    <property type="protein sequence ID" value="QOS39464.1"/>
    <property type="molecule type" value="Genomic_DNA"/>
</dbReference>
<dbReference type="AlphaFoldDB" id="A0A7M1XIN4"/>
<evidence type="ECO:0000313" key="3">
    <source>
        <dbReference type="Proteomes" id="UP000593591"/>
    </source>
</evidence>
<protein>
    <recommendedName>
        <fullName evidence="4">Lipoprotein</fullName>
    </recommendedName>
</protein>
<evidence type="ECO:0000256" key="1">
    <source>
        <dbReference type="SAM" id="SignalP"/>
    </source>
</evidence>
<proteinExistence type="predicted"/>
<dbReference type="Proteomes" id="UP000593591">
    <property type="component" value="Chromosome"/>
</dbReference>
<gene>
    <name evidence="2" type="ORF">DYE49_02930</name>
</gene>
<feature type="chain" id="PRO_5032362125" description="Lipoprotein" evidence="1">
    <location>
        <begin position="22"/>
        <end position="644"/>
    </location>
</feature>
<sequence length="644" mass="71823">MLTNKKKLTASLAAISLLVLAGCSEDEMRYPSNYKDTIVSTIKNDNNEEVPTAQDTFKKYFQSLTNDDAVYEKAVKKVLTTLADNVHGMLDTTESTPRLATYAAVNDQNKYVSVADQYYINGAKNEIYNVSSNKTSNLEARAKDNFVSTAKGGSYEEDNEWDESKYAKYLAENYYYLSNDVLAEGYDGETSLEKNATVQKLVTTSMKYDDLYSAANADAYNSYMQKELFDDMKVNYLTAEYIYNKSYASIGNSNARKVQVIAIADRSDETGDAQKLMDAYVKDYVQDKTSSLLGTDKDFSILSKLWKGLTVESLVRLVGSDNDGKAYLTITRKADNSAYDVAWKMGLPADKKTETKKLFARYGVTLGDDTLTIDSLSEVLTPAQEAWLEKYDIIDAQNGEYISGTLVGKVLEDAEKLVEGKNNWHKLDSSLESTYTGSYSYETSTGLRKAVDDLVVRDLTTEGTYLKSAGISSLPSALTDRIFSTRVSARTSVVNTLKNNPGVKGDDLTIYENDGNRYVTVADTISTDDNNIVYYDASSKTYYLTRILDVVDTAAIANPTVDSTSSIYTKAEQKQQIAWEVAYAMATTGSYKSDAGVYWLSRLNFEYFDDSFLEYMKSNYKDVFKTENPYASATKIDLASIWEA</sequence>
<feature type="signal peptide" evidence="1">
    <location>
        <begin position="1"/>
        <end position="21"/>
    </location>
</feature>
<evidence type="ECO:0008006" key="4">
    <source>
        <dbReference type="Google" id="ProtNLM"/>
    </source>
</evidence>